<sequence>MFAAIYTEVEPATDRHGTQVVARQGHTRVAVPYPYELSAWEDVHGVAVQEFLNKQGAQIASDWIPALLGQGVVWVCTAQPACHFATKRKGRST</sequence>
<accession>A0A1L7DSA6</accession>
<reference evidence="2" key="1">
    <citation type="submission" date="2016-11" db="EMBL/GenBank/DDBJ databases">
        <authorList>
            <person name="Xavier A.S."/>
            <person name="Silva F.P."/>
            <person name="Vidigal P.M.P."/>
            <person name="Lima T.T.M."/>
            <person name="Souza F.O."/>
            <person name="Alfenas-Zerbini P."/>
        </authorList>
    </citation>
    <scope>NUCLEOTIDE SEQUENCE [LARGE SCALE GENOMIC DNA]</scope>
</reference>
<evidence type="ECO:0000313" key="2">
    <source>
        <dbReference type="Proteomes" id="UP000221958"/>
    </source>
</evidence>
<proteinExistence type="predicted"/>
<dbReference type="EMBL" id="KY117485">
    <property type="protein sequence ID" value="APU03143.1"/>
    <property type="molecule type" value="Genomic_DNA"/>
</dbReference>
<gene>
    <name evidence="1" type="ORF">phiAp1_02</name>
</gene>
<keyword evidence="2" id="KW-1185">Reference proteome</keyword>
<evidence type="ECO:0000313" key="1">
    <source>
        <dbReference type="EMBL" id="APU03143.1"/>
    </source>
</evidence>
<name>A0A1L7DSA6_9CAUD</name>
<protein>
    <submittedName>
        <fullName evidence="1">Uncharacterized protein</fullName>
    </submittedName>
</protein>
<organism evidence="1 2">
    <name type="scientific">Ralstonia phage phiAp1</name>
    <dbReference type="NCBI Taxonomy" id="2783867"/>
    <lineage>
        <taxon>Viruses</taxon>
        <taxon>Duplodnaviria</taxon>
        <taxon>Heunggongvirae</taxon>
        <taxon>Uroviricota</taxon>
        <taxon>Caudoviricetes</taxon>
        <taxon>Autographivirales</taxon>
        <taxon>Autoscriptoviridae</taxon>
        <taxon>Ayakvirus</taxon>
        <taxon>Ayakvirus Ap1</taxon>
    </lineage>
</organism>
<dbReference type="Proteomes" id="UP000221958">
    <property type="component" value="Segment"/>
</dbReference>